<organism evidence="2 3">
    <name type="scientific">Janthinobacterium fluminis</name>
    <dbReference type="NCBI Taxonomy" id="2987524"/>
    <lineage>
        <taxon>Bacteria</taxon>
        <taxon>Pseudomonadati</taxon>
        <taxon>Pseudomonadota</taxon>
        <taxon>Betaproteobacteria</taxon>
        <taxon>Burkholderiales</taxon>
        <taxon>Oxalobacteraceae</taxon>
        <taxon>Janthinobacterium</taxon>
    </lineage>
</organism>
<keyword evidence="3" id="KW-1185">Reference proteome</keyword>
<sequence>MKFHHRISARLLVTAALLSTATVAAAQNIEVYKRSSCGCCTKWVDHMRANGFAPKVHEMDDLDPIKKKLGVPMELGSCHTAHVGGYVIEGHVPADLVRKLLKERPKARGLAVPSMPAGSPGMEGPHKVDYEVLLIKPNGQYSTYAKR</sequence>
<comment type="caution">
    <text evidence="2">The sequence shown here is derived from an EMBL/GenBank/DDBJ whole genome shotgun (WGS) entry which is preliminary data.</text>
</comment>
<evidence type="ECO:0000313" key="3">
    <source>
        <dbReference type="Proteomes" id="UP001221208"/>
    </source>
</evidence>
<dbReference type="Proteomes" id="UP001221208">
    <property type="component" value="Unassembled WGS sequence"/>
</dbReference>
<evidence type="ECO:0000313" key="2">
    <source>
        <dbReference type="EMBL" id="MDC8756925.1"/>
    </source>
</evidence>
<dbReference type="RefSeq" id="WP_273669582.1">
    <property type="nucleotide sequence ID" value="NZ_JAQQXR010000001.1"/>
</dbReference>
<reference evidence="2 3" key="1">
    <citation type="submission" date="2022-10" db="EMBL/GenBank/DDBJ databases">
        <title>Janthinobacterium sp. hw3 Genome sequencing.</title>
        <authorList>
            <person name="Park S."/>
        </authorList>
    </citation>
    <scope>NUCLEOTIDE SEQUENCE [LARGE SCALE GENOMIC DNA]</scope>
    <source>
        <strain evidence="3">hw3</strain>
    </source>
</reference>
<dbReference type="InterPro" id="IPR007332">
    <property type="entry name" value="DUF411"/>
</dbReference>
<evidence type="ECO:0000256" key="1">
    <source>
        <dbReference type="SAM" id="SignalP"/>
    </source>
</evidence>
<name>A0ABT5JXP2_9BURK</name>
<dbReference type="Pfam" id="PF04214">
    <property type="entry name" value="DUF411"/>
    <property type="match status" value="1"/>
</dbReference>
<proteinExistence type="predicted"/>
<feature type="chain" id="PRO_5046941141" evidence="1">
    <location>
        <begin position="27"/>
        <end position="147"/>
    </location>
</feature>
<protein>
    <submittedName>
        <fullName evidence="2">DUF411 domain-containing protein</fullName>
    </submittedName>
</protein>
<feature type="signal peptide" evidence="1">
    <location>
        <begin position="1"/>
        <end position="26"/>
    </location>
</feature>
<keyword evidence="1" id="KW-0732">Signal</keyword>
<accession>A0ABT5JXP2</accession>
<dbReference type="EMBL" id="JAQQXR010000001">
    <property type="protein sequence ID" value="MDC8756925.1"/>
    <property type="molecule type" value="Genomic_DNA"/>
</dbReference>
<gene>
    <name evidence="2" type="ORF">OIK44_04905</name>
</gene>